<organism evidence="1 2">
    <name type="scientific">Daphnia magna</name>
    <dbReference type="NCBI Taxonomy" id="35525"/>
    <lineage>
        <taxon>Eukaryota</taxon>
        <taxon>Metazoa</taxon>
        <taxon>Ecdysozoa</taxon>
        <taxon>Arthropoda</taxon>
        <taxon>Crustacea</taxon>
        <taxon>Branchiopoda</taxon>
        <taxon>Diplostraca</taxon>
        <taxon>Cladocera</taxon>
        <taxon>Anomopoda</taxon>
        <taxon>Daphniidae</taxon>
        <taxon>Daphnia</taxon>
    </lineage>
</organism>
<evidence type="ECO:0000313" key="2">
    <source>
        <dbReference type="Proteomes" id="UP001234178"/>
    </source>
</evidence>
<protein>
    <submittedName>
        <fullName evidence="1">Uncharacterized protein</fullName>
    </submittedName>
</protein>
<accession>A0ABQ9YU82</accession>
<name>A0ABQ9YU82_9CRUS</name>
<comment type="caution">
    <text evidence="1">The sequence shown here is derived from an EMBL/GenBank/DDBJ whole genome shotgun (WGS) entry which is preliminary data.</text>
</comment>
<sequence>MLQESIIDIYGNCPEYDTFQPEEKKALLGPIHWKNPARFKFLPGEKASLISIKILCSSLVGKLPLVYISPIIEQATPTFNVKAGRQASIHTERLGSNATGRGMWNTVESSSTSAVSTATTNNLITSSPNGSLTLHTFRPEQFRPDVHAGPYRLLAANFIGRILSTPVRVHAGLVSEN</sequence>
<gene>
    <name evidence="1" type="ORF">OUZ56_005865</name>
</gene>
<proteinExistence type="predicted"/>
<dbReference type="EMBL" id="JAOYFB010000001">
    <property type="protein sequence ID" value="KAK4004121.1"/>
    <property type="molecule type" value="Genomic_DNA"/>
</dbReference>
<reference evidence="1 2" key="1">
    <citation type="journal article" date="2023" name="Nucleic Acids Res.">
        <title>The hologenome of Daphnia magna reveals possible DNA methylation and microbiome-mediated evolution of the host genome.</title>
        <authorList>
            <person name="Chaturvedi A."/>
            <person name="Li X."/>
            <person name="Dhandapani V."/>
            <person name="Marshall H."/>
            <person name="Kissane S."/>
            <person name="Cuenca-Cambronero M."/>
            <person name="Asole G."/>
            <person name="Calvet F."/>
            <person name="Ruiz-Romero M."/>
            <person name="Marangio P."/>
            <person name="Guigo R."/>
            <person name="Rago D."/>
            <person name="Mirbahai L."/>
            <person name="Eastwood N."/>
            <person name="Colbourne J.K."/>
            <person name="Zhou J."/>
            <person name="Mallon E."/>
            <person name="Orsini L."/>
        </authorList>
    </citation>
    <scope>NUCLEOTIDE SEQUENCE [LARGE SCALE GENOMIC DNA]</scope>
    <source>
        <strain evidence="1">LRV0_1</strain>
    </source>
</reference>
<keyword evidence="2" id="KW-1185">Reference proteome</keyword>
<dbReference type="Proteomes" id="UP001234178">
    <property type="component" value="Unassembled WGS sequence"/>
</dbReference>
<evidence type="ECO:0000313" key="1">
    <source>
        <dbReference type="EMBL" id="KAK4004121.1"/>
    </source>
</evidence>